<proteinExistence type="predicted"/>
<comment type="caution">
    <text evidence="1">The sequence shown here is derived from an EMBL/GenBank/DDBJ whole genome shotgun (WGS) entry which is preliminary data.</text>
</comment>
<sequence length="94" mass="10601">MGLNFILLKKICLLFLLIVISAAFISTSFAGRVHKSEAWIEVSTTHEEIGSSEAMRHDDVSEIHERLLKVKTNDYGKYDSAPTMAKPHFKLIPN</sequence>
<dbReference type="PANTHER" id="PTHR35290">
    <property type="entry name" value="PROTEIN CASPARIAN STRIP INTEGRITY FACTOR 1-RELATED"/>
    <property type="match status" value="1"/>
</dbReference>
<dbReference type="EMBL" id="JAVIJP010000107">
    <property type="protein sequence ID" value="KAL3614044.1"/>
    <property type="molecule type" value="Genomic_DNA"/>
</dbReference>
<dbReference type="AlphaFoldDB" id="A0ABD3BA85"/>
<dbReference type="PANTHER" id="PTHR35290:SF2">
    <property type="entry name" value="PROTEIN CASPARIAN STRIP INTEGRITY FACTOR 1"/>
    <property type="match status" value="1"/>
</dbReference>
<accession>A0ABD3BA85</accession>
<evidence type="ECO:0000313" key="2">
    <source>
        <dbReference type="Proteomes" id="UP001632038"/>
    </source>
</evidence>
<dbReference type="Proteomes" id="UP001632038">
    <property type="component" value="Unassembled WGS sequence"/>
</dbReference>
<evidence type="ECO:0000313" key="1">
    <source>
        <dbReference type="EMBL" id="KAL3614044.1"/>
    </source>
</evidence>
<protein>
    <submittedName>
        <fullName evidence="1">Uncharacterized protein</fullName>
    </submittedName>
</protein>
<name>A0ABD3BA85_9LAMI</name>
<organism evidence="1 2">
    <name type="scientific">Castilleja foliolosa</name>
    <dbReference type="NCBI Taxonomy" id="1961234"/>
    <lineage>
        <taxon>Eukaryota</taxon>
        <taxon>Viridiplantae</taxon>
        <taxon>Streptophyta</taxon>
        <taxon>Embryophyta</taxon>
        <taxon>Tracheophyta</taxon>
        <taxon>Spermatophyta</taxon>
        <taxon>Magnoliopsida</taxon>
        <taxon>eudicotyledons</taxon>
        <taxon>Gunneridae</taxon>
        <taxon>Pentapetalae</taxon>
        <taxon>asterids</taxon>
        <taxon>lamiids</taxon>
        <taxon>Lamiales</taxon>
        <taxon>Orobanchaceae</taxon>
        <taxon>Pedicularideae</taxon>
        <taxon>Castillejinae</taxon>
        <taxon>Castilleja</taxon>
    </lineage>
</organism>
<dbReference type="InterPro" id="IPR038974">
    <property type="entry name" value="CIF1/2"/>
</dbReference>
<reference evidence="2" key="1">
    <citation type="journal article" date="2024" name="IScience">
        <title>Strigolactones Initiate the Formation of Haustorium-like Structures in Castilleja.</title>
        <authorList>
            <person name="Buerger M."/>
            <person name="Peterson D."/>
            <person name="Chory J."/>
        </authorList>
    </citation>
    <scope>NUCLEOTIDE SEQUENCE [LARGE SCALE GENOMIC DNA]</scope>
</reference>
<keyword evidence="2" id="KW-1185">Reference proteome</keyword>
<gene>
    <name evidence="1" type="ORF">CASFOL_042118</name>
</gene>